<feature type="region of interest" description="Disordered" evidence="7">
    <location>
        <begin position="44"/>
        <end position="66"/>
    </location>
</feature>
<feature type="compositionally biased region" description="Basic and acidic residues" evidence="7">
    <location>
        <begin position="50"/>
        <end position="59"/>
    </location>
</feature>
<feature type="compositionally biased region" description="Low complexity" evidence="7">
    <location>
        <begin position="518"/>
        <end position="534"/>
    </location>
</feature>
<feature type="compositionally biased region" description="Polar residues" evidence="7">
    <location>
        <begin position="136"/>
        <end position="150"/>
    </location>
</feature>
<dbReference type="SMART" id="SM00220">
    <property type="entry name" value="S_TKc"/>
    <property type="match status" value="1"/>
</dbReference>
<dbReference type="PROSITE" id="PS50011">
    <property type="entry name" value="PROTEIN_KINASE_DOM"/>
    <property type="match status" value="1"/>
</dbReference>
<evidence type="ECO:0000259" key="8">
    <source>
        <dbReference type="PROSITE" id="PS50011"/>
    </source>
</evidence>
<dbReference type="PROSITE" id="PS00107">
    <property type="entry name" value="PROTEIN_KINASE_ATP"/>
    <property type="match status" value="1"/>
</dbReference>
<feature type="region of interest" description="Disordered" evidence="7">
    <location>
        <begin position="281"/>
        <end position="309"/>
    </location>
</feature>
<feature type="binding site" evidence="6">
    <location>
        <position position="881"/>
    </location>
    <ligand>
        <name>ATP</name>
        <dbReference type="ChEBI" id="CHEBI:30616"/>
    </ligand>
</feature>
<feature type="region of interest" description="Disordered" evidence="7">
    <location>
        <begin position="495"/>
        <end position="573"/>
    </location>
</feature>
<dbReference type="Pfam" id="PF00069">
    <property type="entry name" value="Pkinase"/>
    <property type="match status" value="2"/>
</dbReference>
<dbReference type="InterPro" id="IPR008271">
    <property type="entry name" value="Ser/Thr_kinase_AS"/>
</dbReference>
<dbReference type="PANTHER" id="PTHR24346:SF82">
    <property type="entry name" value="KP78A-RELATED"/>
    <property type="match status" value="1"/>
</dbReference>
<evidence type="ECO:0000256" key="7">
    <source>
        <dbReference type="SAM" id="MobiDB-lite"/>
    </source>
</evidence>
<name>A0A2A9M9D2_BESBE</name>
<feature type="region of interest" description="Disordered" evidence="7">
    <location>
        <begin position="619"/>
        <end position="639"/>
    </location>
</feature>
<dbReference type="OrthoDB" id="331076at2759"/>
<keyword evidence="10" id="KW-1185">Reference proteome</keyword>
<reference evidence="9 10" key="1">
    <citation type="submission" date="2017-09" db="EMBL/GenBank/DDBJ databases">
        <title>Genome sequencing of Besnoitia besnoiti strain Bb-Ger1.</title>
        <authorList>
            <person name="Schares G."/>
            <person name="Venepally P."/>
            <person name="Lorenzi H.A."/>
        </authorList>
    </citation>
    <scope>NUCLEOTIDE SEQUENCE [LARGE SCALE GENOMIC DNA]</scope>
    <source>
        <strain evidence="9 10">Bb-Ger1</strain>
    </source>
</reference>
<gene>
    <name evidence="9" type="ORF">BESB_018440</name>
</gene>
<dbReference type="VEuPathDB" id="ToxoDB:BESB_018440"/>
<dbReference type="EMBL" id="NWUJ01000011">
    <property type="protein sequence ID" value="PFH32526.1"/>
    <property type="molecule type" value="Genomic_DNA"/>
</dbReference>
<evidence type="ECO:0000313" key="9">
    <source>
        <dbReference type="EMBL" id="PFH32526.1"/>
    </source>
</evidence>
<dbReference type="STRING" id="94643.A0A2A9M9D2"/>
<keyword evidence="5 6" id="KW-0067">ATP-binding</keyword>
<dbReference type="Proteomes" id="UP000224006">
    <property type="component" value="Chromosome X"/>
</dbReference>
<evidence type="ECO:0000256" key="1">
    <source>
        <dbReference type="ARBA" id="ARBA00022527"/>
    </source>
</evidence>
<protein>
    <submittedName>
        <fullName evidence="9">CAM kinase, CDPK family</fullName>
    </submittedName>
</protein>
<sequence length="1277" mass="134898">MESLRASCHGTLRAVRASDAAFASSTSLLVKNGMSAFLPSFSPASKRVRPREGDAERSHSVLVAQSRGEDESFRVYVKSPAPSAQSPGYSASPSCGSTGDCGGRHSVQSCEGVASGCVGCSTVLTGIRTPLRKAPRQNSLQRNPSRSNSCCKRAAAAEDEPSFSFTRCEEKPARLPPRTSLAPLASASSSCRLSPRQKPFSSLVNDYRTASPALTQSSARPRASLVQRRSEPSADAPEASRAECGDWRLPLRAQRTLEAQSESRQTALGDGLNRAKLHLPIRGLTEQRGDIQEGELTADDPPMSASLSQTSTMCSSSSLASSRSQTSLSSCCGCSDFSTYGSGLTSTASSPRLDDGVTPTLLLRSGCKALPACSSCGGGRDSLTASPASLFPAATPGNAAPWSCSCPSTAVASPHFSSQRSEASSTASVRAGLLCPADGHSVLSVDCSPCFSFADEQGEKPFRGDPMQQPLGVELELVSQSLLATAAAVAQGEEAEAREKAVDPAPAKSPLRLQLPIPARVSRPVSRQPSPSLRGEPEAEGVPKVTLPGVGRERCGSAQSPESSLLSVPASSPTASPCTAPAEGDACVPSPCRSVASVPTVARRLPTCLLPSLSDFSTASSPAPLAESSPQPGAPAGASQGAFLMLPDSLLFPWSVDYEGAEEVDAAHRQAQLAIQRAAAQAQTVARQAAARAAAIAAAQDAASIAARRSFLGYRKMYTEYPDLARNIHDDYDLFCAEPRGWASPAPQATAGRAEKRVEVEEEAPGFACDEEEAATSLSVCSTQTPEEASSDEDQPFASSLARPAQAEFSKPTVLSLLMAQGASEGSFAAEQHSEETGAARKAAEEPQPRQGAAHVLLGEGQFGKVIIAEHRATKRPLAVKMIDKRKLRGAVADEWNFRKEVEMHRRLPVHRNVATLCDVYEDRDTLYMVMELCDRANLLDMIVEEGPFDEDLARTIFFQILAAVLHCHQHNVVHRDLKPENILFARQSSDTVTLCAACAAERDSSVAAAAAPGRVECGAKRSPRRDASVSTAEKSAAFPPLVFGAETGDGDAADAKGRCRSARCSACGAVCNKTEAQSEKKQSQRDFLRNATVKLIDFGAACASARGQLRGTTCGTVHYLAPEVLMGNYYDGFASDAWSLGVILYTMLAAAPPFNAHTDAQLTRQITRGDYRMSGPVWWRVSAEAKDLVSRLLAVNPQNRMRVEEIAHHLWVQRVTPPGLPSCFLNNPHCLSSLASAAAAMPRSDLELLTSPVCACRPVASSLPPALCGECGLLSA</sequence>
<comment type="caution">
    <text evidence="9">The sequence shown here is derived from an EMBL/GenBank/DDBJ whole genome shotgun (WGS) entry which is preliminary data.</text>
</comment>
<evidence type="ECO:0000256" key="6">
    <source>
        <dbReference type="PROSITE-ProRule" id="PRU10141"/>
    </source>
</evidence>
<keyword evidence="3 6" id="KW-0547">Nucleotide-binding</keyword>
<evidence type="ECO:0000256" key="4">
    <source>
        <dbReference type="ARBA" id="ARBA00022777"/>
    </source>
</evidence>
<organism evidence="9 10">
    <name type="scientific">Besnoitia besnoiti</name>
    <name type="common">Apicomplexan protozoan</name>
    <dbReference type="NCBI Taxonomy" id="94643"/>
    <lineage>
        <taxon>Eukaryota</taxon>
        <taxon>Sar</taxon>
        <taxon>Alveolata</taxon>
        <taxon>Apicomplexa</taxon>
        <taxon>Conoidasida</taxon>
        <taxon>Coccidia</taxon>
        <taxon>Eucoccidiorida</taxon>
        <taxon>Eimeriorina</taxon>
        <taxon>Sarcocystidae</taxon>
        <taxon>Besnoitia</taxon>
    </lineage>
</organism>
<feature type="region of interest" description="Disordered" evidence="7">
    <location>
        <begin position="131"/>
        <end position="152"/>
    </location>
</feature>
<dbReference type="GO" id="GO:0035556">
    <property type="term" value="P:intracellular signal transduction"/>
    <property type="evidence" value="ECO:0007669"/>
    <property type="project" value="TreeGrafter"/>
</dbReference>
<dbReference type="PROSITE" id="PS00108">
    <property type="entry name" value="PROTEIN_KINASE_ST"/>
    <property type="match status" value="1"/>
</dbReference>
<keyword evidence="4 9" id="KW-0418">Kinase</keyword>
<feature type="compositionally biased region" description="Low complexity" evidence="7">
    <location>
        <begin position="176"/>
        <end position="196"/>
    </location>
</feature>
<dbReference type="CDD" id="cd05117">
    <property type="entry name" value="STKc_CAMK"/>
    <property type="match status" value="1"/>
</dbReference>
<feature type="compositionally biased region" description="Basic and acidic residues" evidence="7">
    <location>
        <begin position="228"/>
        <end position="246"/>
    </location>
</feature>
<feature type="region of interest" description="Disordered" evidence="7">
    <location>
        <begin position="745"/>
        <end position="804"/>
    </location>
</feature>
<dbReference type="AlphaFoldDB" id="A0A2A9M9D2"/>
<dbReference type="GO" id="GO:0005737">
    <property type="term" value="C:cytoplasm"/>
    <property type="evidence" value="ECO:0007669"/>
    <property type="project" value="TreeGrafter"/>
</dbReference>
<accession>A0A2A9M9D2</accession>
<dbReference type="GO" id="GO:0004674">
    <property type="term" value="F:protein serine/threonine kinase activity"/>
    <property type="evidence" value="ECO:0007669"/>
    <property type="project" value="UniProtKB-KW"/>
</dbReference>
<dbReference type="GeneID" id="40306905"/>
<dbReference type="Gene3D" id="1.10.510.10">
    <property type="entry name" value="Transferase(Phosphotransferase) domain 1"/>
    <property type="match status" value="2"/>
</dbReference>
<dbReference type="RefSeq" id="XP_029216535.1">
    <property type="nucleotide sequence ID" value="XM_029360559.1"/>
</dbReference>
<feature type="region of interest" description="Disordered" evidence="7">
    <location>
        <begin position="211"/>
        <end position="247"/>
    </location>
</feature>
<dbReference type="InterPro" id="IPR017441">
    <property type="entry name" value="Protein_kinase_ATP_BS"/>
</dbReference>
<feature type="compositionally biased region" description="Polar residues" evidence="7">
    <location>
        <begin position="776"/>
        <end position="788"/>
    </location>
</feature>
<evidence type="ECO:0000256" key="3">
    <source>
        <dbReference type="ARBA" id="ARBA00022741"/>
    </source>
</evidence>
<dbReference type="SUPFAM" id="SSF56112">
    <property type="entry name" value="Protein kinase-like (PK-like)"/>
    <property type="match status" value="1"/>
</dbReference>
<feature type="region of interest" description="Disordered" evidence="7">
    <location>
        <begin position="826"/>
        <end position="851"/>
    </location>
</feature>
<feature type="domain" description="Protein kinase" evidence="8">
    <location>
        <begin position="852"/>
        <end position="1213"/>
    </location>
</feature>
<proteinExistence type="predicted"/>
<dbReference type="PANTHER" id="PTHR24346">
    <property type="entry name" value="MAP/MICROTUBULE AFFINITY-REGULATING KINASE"/>
    <property type="match status" value="1"/>
</dbReference>
<feature type="compositionally biased region" description="Acidic residues" evidence="7">
    <location>
        <begin position="760"/>
        <end position="774"/>
    </location>
</feature>
<dbReference type="InterPro" id="IPR011009">
    <property type="entry name" value="Kinase-like_dom_sf"/>
</dbReference>
<feature type="compositionally biased region" description="Basic and acidic residues" evidence="7">
    <location>
        <begin position="832"/>
        <end position="848"/>
    </location>
</feature>
<keyword evidence="1" id="KW-0723">Serine/threonine-protein kinase</keyword>
<feature type="compositionally biased region" description="Polar residues" evidence="7">
    <location>
        <begin position="557"/>
        <end position="573"/>
    </location>
</feature>
<dbReference type="KEGG" id="bbes:BESB_018440"/>
<evidence type="ECO:0000313" key="10">
    <source>
        <dbReference type="Proteomes" id="UP000224006"/>
    </source>
</evidence>
<feature type="region of interest" description="Disordered" evidence="7">
    <location>
        <begin position="168"/>
        <end position="196"/>
    </location>
</feature>
<dbReference type="GO" id="GO:0005524">
    <property type="term" value="F:ATP binding"/>
    <property type="evidence" value="ECO:0007669"/>
    <property type="project" value="UniProtKB-UniRule"/>
</dbReference>
<dbReference type="InterPro" id="IPR000719">
    <property type="entry name" value="Prot_kinase_dom"/>
</dbReference>
<evidence type="ECO:0000256" key="5">
    <source>
        <dbReference type="ARBA" id="ARBA00022840"/>
    </source>
</evidence>
<evidence type="ECO:0000256" key="2">
    <source>
        <dbReference type="ARBA" id="ARBA00022679"/>
    </source>
</evidence>
<keyword evidence="2" id="KW-0808">Transferase</keyword>